<comment type="subcellular location">
    <subcellularLocation>
        <location evidence="1">Membrane</location>
        <topology evidence="1">Multi-pass membrane protein</topology>
    </subcellularLocation>
</comment>
<keyword evidence="6" id="KW-0175">Coiled coil</keyword>
<feature type="transmembrane region" description="Helical" evidence="8">
    <location>
        <begin position="753"/>
        <end position="775"/>
    </location>
</feature>
<dbReference type="Gene3D" id="1.20.120.350">
    <property type="entry name" value="Voltage-gated potassium channels. Chain C"/>
    <property type="match status" value="2"/>
</dbReference>
<dbReference type="Pfam" id="PF13499">
    <property type="entry name" value="EF-hand_7"/>
    <property type="match status" value="1"/>
</dbReference>
<dbReference type="PROSITE" id="PS50222">
    <property type="entry name" value="EF_HAND_2"/>
    <property type="match status" value="2"/>
</dbReference>
<dbReference type="PROSITE" id="PS00018">
    <property type="entry name" value="EF_HAND_1"/>
    <property type="match status" value="2"/>
</dbReference>
<dbReference type="CDD" id="cd00051">
    <property type="entry name" value="EFh"/>
    <property type="match status" value="1"/>
</dbReference>
<feature type="compositionally biased region" description="Low complexity" evidence="7">
    <location>
        <begin position="1"/>
        <end position="12"/>
    </location>
</feature>
<feature type="coiled-coil region" evidence="6">
    <location>
        <begin position="354"/>
        <end position="381"/>
    </location>
</feature>
<feature type="transmembrane region" description="Helical" evidence="8">
    <location>
        <begin position="658"/>
        <end position="685"/>
    </location>
</feature>
<comment type="caution">
    <text evidence="10">The sequence shown here is derived from an EMBL/GenBank/DDBJ whole genome shotgun (WGS) entry which is preliminary data.</text>
</comment>
<feature type="region of interest" description="Disordered" evidence="7">
    <location>
        <begin position="1"/>
        <end position="39"/>
    </location>
</feature>
<feature type="domain" description="EF-hand" evidence="9">
    <location>
        <begin position="808"/>
        <end position="843"/>
    </location>
</feature>
<gene>
    <name evidence="10" type="ORF">FCC1311_027002</name>
</gene>
<evidence type="ECO:0000256" key="3">
    <source>
        <dbReference type="ARBA" id="ARBA00022837"/>
    </source>
</evidence>
<dbReference type="InParanoid" id="A0A2R5G834"/>
<dbReference type="Gene3D" id="1.10.287.70">
    <property type="match status" value="2"/>
</dbReference>
<dbReference type="InterPro" id="IPR002048">
    <property type="entry name" value="EF_hand_dom"/>
</dbReference>
<evidence type="ECO:0000256" key="7">
    <source>
        <dbReference type="SAM" id="MobiDB-lite"/>
    </source>
</evidence>
<dbReference type="GO" id="GO:0005248">
    <property type="term" value="F:voltage-gated sodium channel activity"/>
    <property type="evidence" value="ECO:0007669"/>
    <property type="project" value="TreeGrafter"/>
</dbReference>
<accession>A0A2R5G834</accession>
<dbReference type="InterPro" id="IPR018247">
    <property type="entry name" value="EF_Hand_1_Ca_BS"/>
</dbReference>
<dbReference type="SUPFAM" id="SSF47473">
    <property type="entry name" value="EF-hand"/>
    <property type="match status" value="1"/>
</dbReference>
<feature type="region of interest" description="Disordered" evidence="7">
    <location>
        <begin position="891"/>
        <end position="920"/>
    </location>
</feature>
<protein>
    <submittedName>
        <fullName evidence="10">Voltage-dependent L-type calcium channel subunit alpha-1C</fullName>
    </submittedName>
</protein>
<dbReference type="Gene3D" id="1.10.238.10">
    <property type="entry name" value="EF-hand"/>
    <property type="match status" value="1"/>
</dbReference>
<evidence type="ECO:0000313" key="10">
    <source>
        <dbReference type="EMBL" id="GBG26479.1"/>
    </source>
</evidence>
<feature type="transmembrane region" description="Helical" evidence="8">
    <location>
        <begin position="331"/>
        <end position="355"/>
    </location>
</feature>
<name>A0A2R5G834_9STRA</name>
<reference evidence="10 11" key="1">
    <citation type="submission" date="2017-12" db="EMBL/GenBank/DDBJ databases">
        <title>Sequencing, de novo assembly and annotation of complete genome of a new Thraustochytrid species, strain FCC1311.</title>
        <authorList>
            <person name="Sedici K."/>
            <person name="Godart F."/>
            <person name="Aiese Cigliano R."/>
            <person name="Sanseverino W."/>
            <person name="Barakat M."/>
            <person name="Ortet P."/>
            <person name="Marechal E."/>
            <person name="Cagnac O."/>
            <person name="Amato A."/>
        </authorList>
    </citation>
    <scope>NUCLEOTIDE SEQUENCE [LARGE SCALE GENOMIC DNA]</scope>
</reference>
<evidence type="ECO:0000259" key="9">
    <source>
        <dbReference type="PROSITE" id="PS50222"/>
    </source>
</evidence>
<keyword evidence="4 8" id="KW-1133">Transmembrane helix</keyword>
<dbReference type="OrthoDB" id="416585at2759"/>
<evidence type="ECO:0000256" key="1">
    <source>
        <dbReference type="ARBA" id="ARBA00004141"/>
    </source>
</evidence>
<feature type="transmembrane region" description="Helical" evidence="8">
    <location>
        <begin position="551"/>
        <end position="569"/>
    </location>
</feature>
<evidence type="ECO:0000256" key="2">
    <source>
        <dbReference type="ARBA" id="ARBA00022692"/>
    </source>
</evidence>
<feature type="region of interest" description="Disordered" evidence="7">
    <location>
        <begin position="443"/>
        <end position="467"/>
    </location>
</feature>
<sequence length="920" mass="102520">MASAAAIAAAQRNARRKQKEADKEARRNARRIRKERMGLEPGLEVEATQLAGYAEENVDGDPMARLNKGDSEQLAVDSAAQGTPSIEYESLGAFGRVSFICKQLTENDTFNGFVIFVILIAGVLVGLQSYPAMETNAVVLIIDKFVLSVFIAECLVKIVAEHRKPWKYFTGTEWKWNVFDFTIVFLSLPIFNWGSSIGLLRLVRLMRLIKLVKRIPQLYMIVMGLIGGMRAIMYILVLLLLIFYMYAVLGYYLFAENDPFEFGDIWRAMFTLWRLSTFEDWTDVLYTNYYSCRTYPGAIYKDDVSLDPASAGRAGELWACANPKSQELFSVLYFISFVFVSSLVMLSLFVGAVTMSMTKSMEDLKEEKEALHRQQALAKARERALNRSPTERSSSLLLDGASSPVKIASGALTLTRHVSHVLRQKSAGNGLVGATKVLPLSSSTSAEHSQNALAEAASNHHGDGRRRSFMSRMPSLSQSFFMTAQDTDVFDDSEISHLRSLILRAVGVEDSKPTKETEIDDKYASHPLRARFVAFSDACEEIVSSARFTNFVTFIIVCAGAQIGFSTFPEFENSFGLQIVDGVILGIFGAEIVLKTLACRFKPWHFFYHRGVKGWNVFDYVVVVGSLIPGSGSTLTILRLLRLLRVLKLLQALPDLQIIVVALINGVSSISYIALILFMVFYIFAIAGQILFAENDPWHFGALHVALMTLFRSATLEDWSDLAYISMYGCDQYGYDGMEELCTSPQALGVVAALYYILFTLIGGLVLMTLFIGVVTMSMEEASANQDEVKAVMKRADKIAEENDLAKETVSLFHDIFSTIDYDGGGSIDEEELAIGFIAIGDVFTKAQIRELVAQVDDDNSGELDFAEFIEFMVVFQDEFLERTGGTGDIQKARKLAREERSKSYEKSNQSELSSEHDTE</sequence>
<dbReference type="GO" id="GO:0001518">
    <property type="term" value="C:voltage-gated sodium channel complex"/>
    <property type="evidence" value="ECO:0007669"/>
    <property type="project" value="TreeGrafter"/>
</dbReference>
<evidence type="ECO:0000256" key="8">
    <source>
        <dbReference type="SAM" id="Phobius"/>
    </source>
</evidence>
<evidence type="ECO:0000256" key="5">
    <source>
        <dbReference type="ARBA" id="ARBA00023136"/>
    </source>
</evidence>
<dbReference type="AlphaFoldDB" id="A0A2R5G834"/>
<dbReference type="InterPro" id="IPR005821">
    <property type="entry name" value="Ion_trans_dom"/>
</dbReference>
<feature type="transmembrane region" description="Helical" evidence="8">
    <location>
        <begin position="110"/>
        <end position="130"/>
    </location>
</feature>
<organism evidence="10 11">
    <name type="scientific">Hondaea fermentalgiana</name>
    <dbReference type="NCBI Taxonomy" id="2315210"/>
    <lineage>
        <taxon>Eukaryota</taxon>
        <taxon>Sar</taxon>
        <taxon>Stramenopiles</taxon>
        <taxon>Bigyra</taxon>
        <taxon>Labyrinthulomycetes</taxon>
        <taxon>Thraustochytrida</taxon>
        <taxon>Thraustochytriidae</taxon>
        <taxon>Hondaea</taxon>
    </lineage>
</organism>
<feature type="transmembrane region" description="Helical" evidence="8">
    <location>
        <begin position="575"/>
        <end position="597"/>
    </location>
</feature>
<dbReference type="EMBL" id="BEYU01000021">
    <property type="protein sequence ID" value="GBG26479.1"/>
    <property type="molecule type" value="Genomic_DNA"/>
</dbReference>
<feature type="compositionally biased region" description="Polar residues" evidence="7">
    <location>
        <begin position="443"/>
        <end position="452"/>
    </location>
</feature>
<evidence type="ECO:0000256" key="6">
    <source>
        <dbReference type="SAM" id="Coils"/>
    </source>
</evidence>
<keyword evidence="11" id="KW-1185">Reference proteome</keyword>
<keyword evidence="5 8" id="KW-0472">Membrane</keyword>
<dbReference type="SMART" id="SM00054">
    <property type="entry name" value="EFh"/>
    <property type="match status" value="2"/>
</dbReference>
<keyword evidence="3" id="KW-0106">Calcium</keyword>
<dbReference type="Proteomes" id="UP000241890">
    <property type="component" value="Unassembled WGS sequence"/>
</dbReference>
<dbReference type="Pfam" id="PF00520">
    <property type="entry name" value="Ion_trans"/>
    <property type="match status" value="2"/>
</dbReference>
<feature type="transmembrane region" description="Helical" evidence="8">
    <location>
        <begin position="617"/>
        <end position="638"/>
    </location>
</feature>
<dbReference type="GO" id="GO:0005509">
    <property type="term" value="F:calcium ion binding"/>
    <property type="evidence" value="ECO:0007669"/>
    <property type="project" value="InterPro"/>
</dbReference>
<feature type="compositionally biased region" description="Basic and acidic residues" evidence="7">
    <location>
        <begin position="896"/>
        <end position="906"/>
    </location>
</feature>
<dbReference type="PANTHER" id="PTHR10037">
    <property type="entry name" value="VOLTAGE-GATED CATION CHANNEL CALCIUM AND SODIUM"/>
    <property type="match status" value="1"/>
</dbReference>
<proteinExistence type="predicted"/>
<dbReference type="InterPro" id="IPR027359">
    <property type="entry name" value="Volt_channel_dom_sf"/>
</dbReference>
<dbReference type="InterPro" id="IPR011992">
    <property type="entry name" value="EF-hand-dom_pair"/>
</dbReference>
<dbReference type="PANTHER" id="PTHR10037:SF62">
    <property type="entry name" value="SODIUM CHANNEL PROTEIN 60E"/>
    <property type="match status" value="1"/>
</dbReference>
<evidence type="ECO:0000256" key="4">
    <source>
        <dbReference type="ARBA" id="ARBA00022989"/>
    </source>
</evidence>
<dbReference type="SUPFAM" id="SSF81324">
    <property type="entry name" value="Voltage-gated potassium channels"/>
    <property type="match status" value="2"/>
</dbReference>
<feature type="transmembrane region" description="Helical" evidence="8">
    <location>
        <begin position="221"/>
        <end position="254"/>
    </location>
</feature>
<keyword evidence="2 8" id="KW-0812">Transmembrane</keyword>
<feature type="domain" description="EF-hand" evidence="9">
    <location>
        <begin position="844"/>
        <end position="879"/>
    </location>
</feature>
<evidence type="ECO:0000313" key="11">
    <source>
        <dbReference type="Proteomes" id="UP000241890"/>
    </source>
</evidence>
<feature type="transmembrane region" description="Helical" evidence="8">
    <location>
        <begin position="178"/>
        <end position="200"/>
    </location>
</feature>
<dbReference type="InterPro" id="IPR043203">
    <property type="entry name" value="VGCC_Ca_Na"/>
</dbReference>